<name>A0AAE9VNR5_9GAMM</name>
<accession>A0AAE9VNR5</accession>
<proteinExistence type="predicted"/>
<evidence type="ECO:0000256" key="1">
    <source>
        <dbReference type="SAM" id="MobiDB-lite"/>
    </source>
</evidence>
<keyword evidence="3" id="KW-1185">Reference proteome</keyword>
<dbReference type="EMBL" id="CP114976">
    <property type="protein sequence ID" value="WBE25508.1"/>
    <property type="molecule type" value="Genomic_DNA"/>
</dbReference>
<gene>
    <name evidence="2" type="ORF">O6P33_01270</name>
</gene>
<dbReference type="AlphaFoldDB" id="A0AAE9VNR5"/>
<dbReference type="KEGG" id="dce:O6P33_01270"/>
<evidence type="ECO:0000313" key="2">
    <source>
        <dbReference type="EMBL" id="WBE25508.1"/>
    </source>
</evidence>
<sequence length="65" mass="7234">MLFILLGLASSISGYYCLRHMSLLDMEQAAMLPFADDRPAARRVEEETGRPCLPEHLAQQSALKA</sequence>
<feature type="region of interest" description="Disordered" evidence="1">
    <location>
        <begin position="43"/>
        <end position="65"/>
    </location>
</feature>
<reference evidence="2 3" key="1">
    <citation type="submission" date="2022-12" db="EMBL/GenBank/DDBJ databases">
        <title>Coexistence and Characterization of a Novel Tigecycline Resistance gene tet(X) variant and blaNDM-1 in a Pseudomonas caeni Isolate of Chicken Origin.</title>
        <authorList>
            <person name="Lu X."/>
            <person name="Zhang L."/>
            <person name="Li R."/>
            <person name="Wang Z."/>
        </authorList>
    </citation>
    <scope>NUCLEOTIDE SEQUENCE [LARGE SCALE GENOMIC DNA]</scope>
    <source>
        <strain evidence="2 3">CE14</strain>
    </source>
</reference>
<evidence type="ECO:0000313" key="3">
    <source>
        <dbReference type="Proteomes" id="UP001212189"/>
    </source>
</evidence>
<dbReference type="Proteomes" id="UP001212189">
    <property type="component" value="Chromosome"/>
</dbReference>
<protein>
    <submittedName>
        <fullName evidence="2">Uncharacterized protein</fullName>
    </submittedName>
</protein>
<dbReference type="RefSeq" id="WP_269818450.1">
    <property type="nucleotide sequence ID" value="NZ_CP114976.1"/>
</dbReference>
<organism evidence="2 3">
    <name type="scientific">Denitrificimonas caeni</name>
    <dbReference type="NCBI Taxonomy" id="521720"/>
    <lineage>
        <taxon>Bacteria</taxon>
        <taxon>Pseudomonadati</taxon>
        <taxon>Pseudomonadota</taxon>
        <taxon>Gammaproteobacteria</taxon>
        <taxon>Pseudomonadales</taxon>
        <taxon>Pseudomonadaceae</taxon>
        <taxon>Denitrificimonas</taxon>
    </lineage>
</organism>